<feature type="region of interest" description="Disordered" evidence="1">
    <location>
        <begin position="492"/>
        <end position="604"/>
    </location>
</feature>
<reference evidence="3 4" key="1">
    <citation type="submission" date="2015-07" db="EMBL/GenBank/DDBJ databases">
        <title>The genome of Melipona quadrifasciata.</title>
        <authorList>
            <person name="Pan H."/>
            <person name="Kapheim K."/>
        </authorList>
    </citation>
    <scope>NUCLEOTIDE SEQUENCE [LARGE SCALE GENOMIC DNA]</scope>
    <source>
        <strain evidence="3">0111107301</strain>
        <tissue evidence="3">Whole body</tissue>
    </source>
</reference>
<dbReference type="STRING" id="166423.A0A0M8ZX94"/>
<feature type="compositionally biased region" description="Acidic residues" evidence="1">
    <location>
        <begin position="560"/>
        <end position="571"/>
    </location>
</feature>
<feature type="non-terminal residue" evidence="3">
    <location>
        <position position="1"/>
    </location>
</feature>
<keyword evidence="4" id="KW-1185">Reference proteome</keyword>
<name>A0A0M8ZX94_9HYME</name>
<gene>
    <name evidence="3" type="ORF">WN51_03213</name>
</gene>
<accession>A0A0M8ZX94</accession>
<sequence>FQATYWLCWLLVACACLVEARYKIRRPPLPPPQPPKLMFKKPWPIAHRISVGNAMHMNGNFPAKRMPQKPPNYRIRRPPMFNMPPAIWKNQIPIRASLSNHAVLPQRPPVKEFHSVNKMPEYSPEYRPEAAVLSPTHRGGIDDDKGPIHTIPAPNLSPMDKPFNNEANTDEIQRQQATDAAYKFNPHGSLLPNFNLATIGTSLAPQKTVTSPTPVQHQYEVTEGNDISQKEYQTVLPTFLPPEYATLSTLVNPDLQTNDVFLNNHPASNIGLIGTNIQLGQPNLPMQTNLHSSLHVGFPGTAGQTPYIINQQIPDLHVGHPAPAGPPLSATQLYDLLNSFPQKIPEQYHTGQQPQLQQHILQQQLGQLFQPTGVTGFSQPQMQSFNYDEQDNKEQQQQQVLLNQEYVAGRVNTNYNVGSETLSDEEEENPDLQQNEDLAYIADGNEQLENNIEYEEESSNQKETTYFNKNEEYKTNEQINDDQNHYNEKYYQNRQKQRQQEHEQQLQQYEERQKEYDRQQQQRQRQNAYSNKRPLRIMVPDENDYNNTEIQNKELKENTEVEYEYENDEADAGSSQANASFDGRTSYDRSNVEFGSRLSSKTGV</sequence>
<proteinExistence type="predicted"/>
<dbReference type="AlphaFoldDB" id="A0A0M8ZX94"/>
<feature type="signal peptide" evidence="2">
    <location>
        <begin position="1"/>
        <end position="20"/>
    </location>
</feature>
<keyword evidence="2" id="KW-0732">Signal</keyword>
<evidence type="ECO:0000313" key="4">
    <source>
        <dbReference type="Proteomes" id="UP000053105"/>
    </source>
</evidence>
<protein>
    <recommendedName>
        <fullName evidence="5">Reticulocyte-binding protein 2 like protein a</fullName>
    </recommendedName>
</protein>
<dbReference type="EMBL" id="KQ435827">
    <property type="protein sequence ID" value="KOX71936.1"/>
    <property type="molecule type" value="Genomic_DNA"/>
</dbReference>
<feature type="chain" id="PRO_5005830760" description="Reticulocyte-binding protein 2 like protein a" evidence="2">
    <location>
        <begin position="21"/>
        <end position="604"/>
    </location>
</feature>
<dbReference type="Proteomes" id="UP000053105">
    <property type="component" value="Unassembled WGS sequence"/>
</dbReference>
<feature type="compositionally biased region" description="Basic and acidic residues" evidence="1">
    <location>
        <begin position="498"/>
        <end position="520"/>
    </location>
</feature>
<evidence type="ECO:0000313" key="3">
    <source>
        <dbReference type="EMBL" id="KOX71936.1"/>
    </source>
</evidence>
<dbReference type="OrthoDB" id="8023715at2759"/>
<organism evidence="3 4">
    <name type="scientific">Melipona quadrifasciata</name>
    <dbReference type="NCBI Taxonomy" id="166423"/>
    <lineage>
        <taxon>Eukaryota</taxon>
        <taxon>Metazoa</taxon>
        <taxon>Ecdysozoa</taxon>
        <taxon>Arthropoda</taxon>
        <taxon>Hexapoda</taxon>
        <taxon>Insecta</taxon>
        <taxon>Pterygota</taxon>
        <taxon>Neoptera</taxon>
        <taxon>Endopterygota</taxon>
        <taxon>Hymenoptera</taxon>
        <taxon>Apocrita</taxon>
        <taxon>Aculeata</taxon>
        <taxon>Apoidea</taxon>
        <taxon>Anthophila</taxon>
        <taxon>Apidae</taxon>
        <taxon>Melipona</taxon>
    </lineage>
</organism>
<evidence type="ECO:0000256" key="1">
    <source>
        <dbReference type="SAM" id="MobiDB-lite"/>
    </source>
</evidence>
<evidence type="ECO:0008006" key="5">
    <source>
        <dbReference type="Google" id="ProtNLM"/>
    </source>
</evidence>
<evidence type="ECO:0000256" key="2">
    <source>
        <dbReference type="SAM" id="SignalP"/>
    </source>
</evidence>